<gene>
    <name evidence="2" type="ORF">COX22_04760</name>
</gene>
<evidence type="ECO:0000259" key="1">
    <source>
        <dbReference type="PROSITE" id="PS50146"/>
    </source>
</evidence>
<dbReference type="Gene3D" id="3.40.50.10330">
    <property type="entry name" value="Probable inorganic polyphosphate/atp-NAD kinase, domain 1"/>
    <property type="match status" value="1"/>
</dbReference>
<feature type="domain" description="DAGKc" evidence="1">
    <location>
        <begin position="44"/>
        <end position="135"/>
    </location>
</feature>
<dbReference type="Proteomes" id="UP000230729">
    <property type="component" value="Unassembled WGS sequence"/>
</dbReference>
<accession>A0A2G9ZJT5</accession>
<dbReference type="InterPro" id="IPR016064">
    <property type="entry name" value="NAD/diacylglycerol_kinase_sf"/>
</dbReference>
<dbReference type="Gene3D" id="2.60.200.40">
    <property type="match status" value="1"/>
</dbReference>
<name>A0A2G9ZJT5_9BACT</name>
<dbReference type="InterPro" id="IPR017438">
    <property type="entry name" value="ATP-NAD_kinase_N"/>
</dbReference>
<evidence type="ECO:0000313" key="2">
    <source>
        <dbReference type="EMBL" id="PIP33361.1"/>
    </source>
</evidence>
<reference evidence="2 3" key="1">
    <citation type="submission" date="2017-09" db="EMBL/GenBank/DDBJ databases">
        <title>Depth-based differentiation of microbial function through sediment-hosted aquifers and enrichment of novel symbionts in the deep terrestrial subsurface.</title>
        <authorList>
            <person name="Probst A.J."/>
            <person name="Ladd B."/>
            <person name="Jarett J.K."/>
            <person name="Geller-Mcgrath D.E."/>
            <person name="Sieber C.M."/>
            <person name="Emerson J.B."/>
            <person name="Anantharaman K."/>
            <person name="Thomas B.C."/>
            <person name="Malmstrom R."/>
            <person name="Stieglmeier M."/>
            <person name="Klingl A."/>
            <person name="Woyke T."/>
            <person name="Ryan C.M."/>
            <person name="Banfield J.F."/>
        </authorList>
    </citation>
    <scope>NUCLEOTIDE SEQUENCE [LARGE SCALE GENOMIC DNA]</scope>
    <source>
        <strain evidence="2">CG23_combo_of_CG06-09_8_20_14_all_49_15</strain>
    </source>
</reference>
<dbReference type="PROSITE" id="PS50146">
    <property type="entry name" value="DAGK"/>
    <property type="match status" value="1"/>
</dbReference>
<dbReference type="SUPFAM" id="SSF111331">
    <property type="entry name" value="NAD kinase/diacylglycerol kinase-like"/>
    <property type="match status" value="1"/>
</dbReference>
<protein>
    <recommendedName>
        <fullName evidence="1">DAGKc domain-containing protein</fullName>
    </recommendedName>
</protein>
<sequence>MNIYVYDDFLTEARYKKVLDRIEIRITDLGLNGRIIRLGVMKNVEAAVHRELVQGAKAIVAVGDDLTVNKVLNAVANFDQTQAPGEPVPIFIIPIKGRANSIARHLGIPDEEEAGEVLSARLIEKVNLGIANDRYFLSGLNTLCGQASLEIDENFSLEISSPSEIAIVNWPGQKNSAYLTRSEKNDHKLELIITPKTRWSFASSEKNPQVSVFTFQKLLIRQADADFLADYTYSLKTPIQISMADKSIPVIVGKNRLFNSNPA</sequence>
<dbReference type="InterPro" id="IPR001206">
    <property type="entry name" value="Diacylglycerol_kinase_cat_dom"/>
</dbReference>
<dbReference type="AlphaFoldDB" id="A0A2G9ZJT5"/>
<proteinExistence type="predicted"/>
<dbReference type="GO" id="GO:0016301">
    <property type="term" value="F:kinase activity"/>
    <property type="evidence" value="ECO:0007669"/>
    <property type="project" value="InterPro"/>
</dbReference>
<dbReference type="Pfam" id="PF00781">
    <property type="entry name" value="DAGK_cat"/>
    <property type="match status" value="1"/>
</dbReference>
<comment type="caution">
    <text evidence="2">The sequence shown here is derived from an EMBL/GenBank/DDBJ whole genome shotgun (WGS) entry which is preliminary data.</text>
</comment>
<dbReference type="EMBL" id="PCSD01000112">
    <property type="protein sequence ID" value="PIP33361.1"/>
    <property type="molecule type" value="Genomic_DNA"/>
</dbReference>
<organism evidence="2 3">
    <name type="scientific">Candidatus Falkowbacteria bacterium CG23_combo_of_CG06-09_8_20_14_all_49_15</name>
    <dbReference type="NCBI Taxonomy" id="1974572"/>
    <lineage>
        <taxon>Bacteria</taxon>
        <taxon>Candidatus Falkowiibacteriota</taxon>
    </lineage>
</organism>
<evidence type="ECO:0000313" key="3">
    <source>
        <dbReference type="Proteomes" id="UP000230729"/>
    </source>
</evidence>